<feature type="transmembrane region" description="Helical" evidence="1">
    <location>
        <begin position="234"/>
        <end position="253"/>
    </location>
</feature>
<proteinExistence type="predicted"/>
<keyword evidence="3" id="KW-1185">Reference proteome</keyword>
<evidence type="ECO:0000256" key="1">
    <source>
        <dbReference type="SAM" id="Phobius"/>
    </source>
</evidence>
<dbReference type="OrthoDB" id="1641057at2"/>
<feature type="transmembrane region" description="Helical" evidence="1">
    <location>
        <begin position="66"/>
        <end position="83"/>
    </location>
</feature>
<dbReference type="PANTHER" id="PTHR37305">
    <property type="entry name" value="INTEGRAL MEMBRANE PROTEIN-RELATED"/>
    <property type="match status" value="1"/>
</dbReference>
<feature type="transmembrane region" description="Helical" evidence="1">
    <location>
        <begin position="104"/>
        <end position="129"/>
    </location>
</feature>
<sequence>MLNLLAAEKIKLLRSKKLWIVLGILLLLPILQAANSQLVVHYGEELVQSIDTVINGATGILMMEKNGLTVLLVICVFISFFIGDEFQNGTIRNALSLGRSRTHFYLSKLTASALLTLIGAIVLTTFGMISYSITFGFGEIAEINHYFSYAVKTFITLYLLILANVSIYVMLSFLTKNSGVSMVWSFVYTIGTGFGAPVFQQTEHFKQITYWFAEAFLFYSDFANPADIARYPEMMLVSFITIVLSSIIGILLFTRTDIK</sequence>
<dbReference type="Pfam" id="PF12730">
    <property type="entry name" value="ABC2_membrane_4"/>
    <property type="match status" value="1"/>
</dbReference>
<keyword evidence="1" id="KW-0812">Transmembrane</keyword>
<feature type="transmembrane region" description="Helical" evidence="1">
    <location>
        <begin position="183"/>
        <end position="200"/>
    </location>
</feature>
<dbReference type="AlphaFoldDB" id="A0A329MTU1"/>
<feature type="transmembrane region" description="Helical" evidence="1">
    <location>
        <begin position="149"/>
        <end position="171"/>
    </location>
</feature>
<gene>
    <name evidence="2" type="ORF">DQG23_04110</name>
</gene>
<dbReference type="EMBL" id="QMFB01000001">
    <property type="protein sequence ID" value="RAV23385.1"/>
    <property type="molecule type" value="Genomic_DNA"/>
</dbReference>
<protein>
    <submittedName>
        <fullName evidence="2">ABC transporter permease</fullName>
    </submittedName>
</protein>
<organism evidence="2 3">
    <name type="scientific">Paenibacillus contaminans</name>
    <dbReference type="NCBI Taxonomy" id="450362"/>
    <lineage>
        <taxon>Bacteria</taxon>
        <taxon>Bacillati</taxon>
        <taxon>Bacillota</taxon>
        <taxon>Bacilli</taxon>
        <taxon>Bacillales</taxon>
        <taxon>Paenibacillaceae</taxon>
        <taxon>Paenibacillus</taxon>
    </lineage>
</organism>
<evidence type="ECO:0000313" key="2">
    <source>
        <dbReference type="EMBL" id="RAV23385.1"/>
    </source>
</evidence>
<keyword evidence="1" id="KW-1133">Transmembrane helix</keyword>
<comment type="caution">
    <text evidence="2">The sequence shown here is derived from an EMBL/GenBank/DDBJ whole genome shotgun (WGS) entry which is preliminary data.</text>
</comment>
<dbReference type="PANTHER" id="PTHR37305:SF1">
    <property type="entry name" value="MEMBRANE PROTEIN"/>
    <property type="match status" value="1"/>
</dbReference>
<keyword evidence="1" id="KW-0472">Membrane</keyword>
<dbReference type="RefSeq" id="WP_113029495.1">
    <property type="nucleotide sequence ID" value="NZ_QMFB01000001.1"/>
</dbReference>
<dbReference type="Proteomes" id="UP000250369">
    <property type="component" value="Unassembled WGS sequence"/>
</dbReference>
<name>A0A329MTU1_9BACL</name>
<evidence type="ECO:0000313" key="3">
    <source>
        <dbReference type="Proteomes" id="UP000250369"/>
    </source>
</evidence>
<accession>A0A329MTU1</accession>
<reference evidence="2 3" key="1">
    <citation type="journal article" date="2009" name="Int. J. Syst. Evol. Microbiol.">
        <title>Paenibacillus contaminans sp. nov., isolated from a contaminated laboratory plate.</title>
        <authorList>
            <person name="Chou J.H."/>
            <person name="Lee J.H."/>
            <person name="Lin M.C."/>
            <person name="Chang P.S."/>
            <person name="Arun A.B."/>
            <person name="Young C.C."/>
            <person name="Chen W.M."/>
        </authorList>
    </citation>
    <scope>NUCLEOTIDE SEQUENCE [LARGE SCALE GENOMIC DNA]</scope>
    <source>
        <strain evidence="2 3">CKOBP-6</strain>
    </source>
</reference>